<dbReference type="Gene3D" id="3.40.50.80">
    <property type="entry name" value="Nucleotide-binding domain of ferredoxin-NADP reductase (FNR) module"/>
    <property type="match status" value="1"/>
</dbReference>
<dbReference type="GeneID" id="5717600"/>
<dbReference type="InterPro" id="IPR001433">
    <property type="entry name" value="OxRdtase_FAD/NAD-bd"/>
</dbReference>
<keyword evidence="7" id="KW-0274">FAD</keyword>
<evidence type="ECO:0000256" key="5">
    <source>
        <dbReference type="ARBA" id="ARBA00022643"/>
    </source>
</evidence>
<dbReference type="RefSeq" id="XP_042915970.1">
    <property type="nucleotide sequence ID" value="XM_043071491.1"/>
</dbReference>
<comment type="cofactor">
    <cofactor evidence="2">
        <name>FAD</name>
        <dbReference type="ChEBI" id="CHEBI:57692"/>
    </cofactor>
</comment>
<dbReference type="SUPFAM" id="SSF63380">
    <property type="entry name" value="Riboflavin synthase domain-like"/>
    <property type="match status" value="1"/>
</dbReference>
<gene>
    <name evidence="17" type="ORF">CHLRE_16g683550v5</name>
</gene>
<keyword evidence="10" id="KW-0486">Methionine biosynthesis</keyword>
<evidence type="ECO:0000256" key="2">
    <source>
        <dbReference type="ARBA" id="ARBA00001974"/>
    </source>
</evidence>
<evidence type="ECO:0000256" key="11">
    <source>
        <dbReference type="ARBA" id="ARBA00039088"/>
    </source>
</evidence>
<dbReference type="InterPro" id="IPR017938">
    <property type="entry name" value="Riboflavin_synthase-like_b-brl"/>
</dbReference>
<feature type="region of interest" description="Disordered" evidence="13">
    <location>
        <begin position="704"/>
        <end position="724"/>
    </location>
</feature>
<dbReference type="GO" id="GO:0050667">
    <property type="term" value="P:homocysteine metabolic process"/>
    <property type="evidence" value="ECO:0000318"/>
    <property type="project" value="GO_Central"/>
</dbReference>
<dbReference type="PROSITE" id="PS50902">
    <property type="entry name" value="FLAVODOXIN_LIKE"/>
    <property type="match status" value="3"/>
</dbReference>
<protein>
    <recommendedName>
        <fullName evidence="12">Methionine synthase reductase</fullName>
        <ecNumber evidence="11">1.16.1.8</ecNumber>
    </recommendedName>
</protein>
<dbReference type="GO" id="GO:0004497">
    <property type="term" value="F:monooxygenase activity"/>
    <property type="evidence" value="ECO:0007669"/>
    <property type="project" value="UniProtKB-ARBA"/>
</dbReference>
<feature type="domain" description="Flavodoxin-like" evidence="15">
    <location>
        <begin position="725"/>
        <end position="869"/>
    </location>
</feature>
<dbReference type="EMBL" id="CM008977">
    <property type="protein sequence ID" value="PNW72074.1"/>
    <property type="molecule type" value="Genomic_DNA"/>
</dbReference>
<evidence type="ECO:0000256" key="4">
    <source>
        <dbReference type="ARBA" id="ARBA00022630"/>
    </source>
</evidence>
<accession>A0A2K3CUX5</accession>
<dbReference type="InterPro" id="IPR029039">
    <property type="entry name" value="Flavoprotein-like_sf"/>
</dbReference>
<dbReference type="Gene3D" id="3.40.50.360">
    <property type="match status" value="3"/>
</dbReference>
<keyword evidence="8" id="KW-0521">NADP</keyword>
<dbReference type="Pfam" id="PF00258">
    <property type="entry name" value="Flavodoxin_1"/>
    <property type="match status" value="3"/>
</dbReference>
<dbReference type="STRING" id="3055.A0A2K3CUX5"/>
<dbReference type="InterPro" id="IPR023173">
    <property type="entry name" value="NADPH_Cyt_P450_Rdtase_alpha"/>
</dbReference>
<proteinExistence type="predicted"/>
<feature type="region of interest" description="Disordered" evidence="13">
    <location>
        <begin position="572"/>
        <end position="631"/>
    </location>
</feature>
<dbReference type="InterPro" id="IPR017927">
    <property type="entry name" value="FAD-bd_FR_type"/>
</dbReference>
<evidence type="ECO:0000256" key="6">
    <source>
        <dbReference type="ARBA" id="ARBA00022691"/>
    </source>
</evidence>
<dbReference type="Pfam" id="PF00667">
    <property type="entry name" value="FAD_binding_1"/>
    <property type="match status" value="1"/>
</dbReference>
<keyword evidence="4" id="KW-0285">Flavoprotein</keyword>
<evidence type="ECO:0000313" key="17">
    <source>
        <dbReference type="EMBL" id="PNW72074.1"/>
    </source>
</evidence>
<keyword evidence="6" id="KW-0949">S-adenosyl-L-methionine</keyword>
<feature type="signal peptide" evidence="14">
    <location>
        <begin position="1"/>
        <end position="29"/>
    </location>
</feature>
<evidence type="ECO:0000256" key="10">
    <source>
        <dbReference type="ARBA" id="ARBA00023167"/>
    </source>
</evidence>
<dbReference type="InterPro" id="IPR001094">
    <property type="entry name" value="Flavdoxin-like"/>
</dbReference>
<dbReference type="GO" id="GO:0030586">
    <property type="term" value="F:[methionine synthase] reductase (NADPH) activity"/>
    <property type="evidence" value="ECO:0000318"/>
    <property type="project" value="GO_Central"/>
</dbReference>
<evidence type="ECO:0000313" key="18">
    <source>
        <dbReference type="Proteomes" id="UP000006906"/>
    </source>
</evidence>
<evidence type="ECO:0000256" key="13">
    <source>
        <dbReference type="SAM" id="MobiDB-lite"/>
    </source>
</evidence>
<dbReference type="FunFam" id="1.20.990.10:FF:000002">
    <property type="entry name" value="Nitric oxide synthase"/>
    <property type="match status" value="1"/>
</dbReference>
<dbReference type="InterPro" id="IPR001709">
    <property type="entry name" value="Flavoprot_Pyr_Nucl_cyt_Rdtase"/>
</dbReference>
<keyword evidence="5" id="KW-0288">FMN</keyword>
<evidence type="ECO:0000256" key="9">
    <source>
        <dbReference type="ARBA" id="ARBA00023002"/>
    </source>
</evidence>
<dbReference type="GO" id="GO:0009086">
    <property type="term" value="P:methionine biosynthetic process"/>
    <property type="evidence" value="ECO:0000318"/>
    <property type="project" value="GO_Central"/>
</dbReference>
<feature type="domain" description="Flavodoxin-like" evidence="15">
    <location>
        <begin position="418"/>
        <end position="561"/>
    </location>
</feature>
<feature type="compositionally biased region" description="Low complexity" evidence="13">
    <location>
        <begin position="1086"/>
        <end position="1097"/>
    </location>
</feature>
<evidence type="ECO:0000256" key="1">
    <source>
        <dbReference type="ARBA" id="ARBA00001917"/>
    </source>
</evidence>
<dbReference type="PANTHER" id="PTHR19384:SF84">
    <property type="entry name" value="METHIONINE SYNTHASE REDUCTASE"/>
    <property type="match status" value="1"/>
</dbReference>
<dbReference type="Gene3D" id="2.40.30.10">
    <property type="entry name" value="Translation factors"/>
    <property type="match status" value="1"/>
</dbReference>
<dbReference type="Gene3D" id="1.20.990.10">
    <property type="entry name" value="NADPH-cytochrome p450 Reductase, Chain A, domain 3"/>
    <property type="match status" value="1"/>
</dbReference>
<dbReference type="Proteomes" id="UP000006906">
    <property type="component" value="Chromosome 16"/>
</dbReference>
<dbReference type="KEGG" id="cre:CHLRE_16g683550v5"/>
<feature type="region of interest" description="Disordered" evidence="13">
    <location>
        <begin position="1424"/>
        <end position="1443"/>
    </location>
</feature>
<evidence type="ECO:0000259" key="16">
    <source>
        <dbReference type="PROSITE" id="PS51384"/>
    </source>
</evidence>
<feature type="domain" description="FAD-binding FR-type" evidence="16">
    <location>
        <begin position="1345"/>
        <end position="1614"/>
    </location>
</feature>
<dbReference type="PRINTS" id="PR00371">
    <property type="entry name" value="FPNCR"/>
</dbReference>
<dbReference type="PANTHER" id="PTHR19384">
    <property type="entry name" value="NITRIC OXIDE SYNTHASE-RELATED"/>
    <property type="match status" value="1"/>
</dbReference>
<feature type="region of interest" description="Disordered" evidence="13">
    <location>
        <begin position="933"/>
        <end position="1234"/>
    </location>
</feature>
<keyword evidence="18" id="KW-1185">Reference proteome</keyword>
<dbReference type="GO" id="GO:0016705">
    <property type="term" value="F:oxidoreductase activity, acting on paired donors, with incorporation or reduction of molecular oxygen"/>
    <property type="evidence" value="ECO:0007669"/>
    <property type="project" value="UniProtKB-ARBA"/>
</dbReference>
<reference evidence="17 18" key="1">
    <citation type="journal article" date="2007" name="Science">
        <title>The Chlamydomonas genome reveals the evolution of key animal and plant functions.</title>
        <authorList>
            <person name="Merchant S.S."/>
            <person name="Prochnik S.E."/>
            <person name="Vallon O."/>
            <person name="Harris E.H."/>
            <person name="Karpowicz S.J."/>
            <person name="Witman G.B."/>
            <person name="Terry A."/>
            <person name="Salamov A."/>
            <person name="Fritz-Laylin L.K."/>
            <person name="Marechal-Drouard L."/>
            <person name="Marshall W.F."/>
            <person name="Qu L.H."/>
            <person name="Nelson D.R."/>
            <person name="Sanderfoot A.A."/>
            <person name="Spalding M.H."/>
            <person name="Kapitonov V.V."/>
            <person name="Ren Q."/>
            <person name="Ferris P."/>
            <person name="Lindquist E."/>
            <person name="Shapiro H."/>
            <person name="Lucas S.M."/>
            <person name="Grimwood J."/>
            <person name="Schmutz J."/>
            <person name="Cardol P."/>
            <person name="Cerutti H."/>
            <person name="Chanfreau G."/>
            <person name="Chen C.L."/>
            <person name="Cognat V."/>
            <person name="Croft M.T."/>
            <person name="Dent R."/>
            <person name="Dutcher S."/>
            <person name="Fernandez E."/>
            <person name="Fukuzawa H."/>
            <person name="Gonzalez-Ballester D."/>
            <person name="Gonzalez-Halphen D."/>
            <person name="Hallmann A."/>
            <person name="Hanikenne M."/>
            <person name="Hippler M."/>
            <person name="Inwood W."/>
            <person name="Jabbari K."/>
            <person name="Kalanon M."/>
            <person name="Kuras R."/>
            <person name="Lefebvre P.A."/>
            <person name="Lemaire S.D."/>
            <person name="Lobanov A.V."/>
            <person name="Lohr M."/>
            <person name="Manuell A."/>
            <person name="Meier I."/>
            <person name="Mets L."/>
            <person name="Mittag M."/>
            <person name="Mittelmeier T."/>
            <person name="Moroney J.V."/>
            <person name="Moseley J."/>
            <person name="Napoli C."/>
            <person name="Nedelcu A.M."/>
            <person name="Niyogi K."/>
            <person name="Novoselov S.V."/>
            <person name="Paulsen I.T."/>
            <person name="Pazour G."/>
            <person name="Purton S."/>
            <person name="Ral J.P."/>
            <person name="Riano-Pachon D.M."/>
            <person name="Riekhof W."/>
            <person name="Rymarquis L."/>
            <person name="Schroda M."/>
            <person name="Stern D."/>
            <person name="Umen J."/>
            <person name="Willows R."/>
            <person name="Wilson N."/>
            <person name="Zimmer S.L."/>
            <person name="Allmer J."/>
            <person name="Balk J."/>
            <person name="Bisova K."/>
            <person name="Chen C.J."/>
            <person name="Elias M."/>
            <person name="Gendler K."/>
            <person name="Hauser C."/>
            <person name="Lamb M.R."/>
            <person name="Ledford H."/>
            <person name="Long J.C."/>
            <person name="Minagawa J."/>
            <person name="Page M.D."/>
            <person name="Pan J."/>
            <person name="Pootakham W."/>
            <person name="Roje S."/>
            <person name="Rose A."/>
            <person name="Stahlberg E."/>
            <person name="Terauchi A.M."/>
            <person name="Yang P."/>
            <person name="Ball S."/>
            <person name="Bowler C."/>
            <person name="Dieckmann C.L."/>
            <person name="Gladyshev V.N."/>
            <person name="Green P."/>
            <person name="Jorgensen R."/>
            <person name="Mayfield S."/>
            <person name="Mueller-Roeber B."/>
            <person name="Rajamani S."/>
            <person name="Sayre R.T."/>
            <person name="Brokstein P."/>
            <person name="Dubchak I."/>
            <person name="Goodstein D."/>
            <person name="Hornick L."/>
            <person name="Huang Y.W."/>
            <person name="Jhaveri J."/>
            <person name="Luo Y."/>
            <person name="Martinez D."/>
            <person name="Ngau W.C."/>
            <person name="Otillar B."/>
            <person name="Poliakov A."/>
            <person name="Porter A."/>
            <person name="Szajkowski L."/>
            <person name="Werner G."/>
            <person name="Zhou K."/>
            <person name="Grigoriev I.V."/>
            <person name="Rokhsar D.S."/>
            <person name="Grossman A.R."/>
        </authorList>
    </citation>
    <scope>NUCLEOTIDE SEQUENCE [LARGE SCALE GENOMIC DNA]</scope>
    <source>
        <strain evidence="18">CC-503</strain>
    </source>
</reference>
<comment type="cofactor">
    <cofactor evidence="1">
        <name>FMN</name>
        <dbReference type="ChEBI" id="CHEBI:58210"/>
    </cofactor>
</comment>
<evidence type="ECO:0000256" key="12">
    <source>
        <dbReference type="ARBA" id="ARBA00040659"/>
    </source>
</evidence>
<dbReference type="PRINTS" id="PR00369">
    <property type="entry name" value="FLAVODOXIN"/>
</dbReference>
<keyword evidence="14" id="KW-0732">Signal</keyword>
<feature type="domain" description="Flavodoxin-like" evidence="15">
    <location>
        <begin position="112"/>
        <end position="255"/>
    </location>
</feature>
<dbReference type="EC" id="1.16.1.8" evidence="11"/>
<dbReference type="GO" id="GO:0050660">
    <property type="term" value="F:flavin adenine dinucleotide binding"/>
    <property type="evidence" value="ECO:0000318"/>
    <property type="project" value="GO_Central"/>
</dbReference>
<evidence type="ECO:0000256" key="8">
    <source>
        <dbReference type="ARBA" id="ARBA00022857"/>
    </source>
</evidence>
<dbReference type="FunFam" id="3.40.50.360:FF:000102">
    <property type="entry name" value="Methionine synthase reductase"/>
    <property type="match status" value="1"/>
</dbReference>
<dbReference type="ExpressionAtlas" id="A0A2K3CUX5">
    <property type="expression patterns" value="baseline"/>
</dbReference>
<keyword evidence="9" id="KW-0560">Oxidoreductase</keyword>
<keyword evidence="3" id="KW-0028">Amino-acid biosynthesis</keyword>
<feature type="compositionally biased region" description="Basic and acidic residues" evidence="13">
    <location>
        <begin position="38"/>
        <end position="53"/>
    </location>
</feature>
<feature type="region of interest" description="Disordered" evidence="13">
    <location>
        <begin position="29"/>
        <end position="63"/>
    </location>
</feature>
<evidence type="ECO:0000256" key="3">
    <source>
        <dbReference type="ARBA" id="ARBA00022605"/>
    </source>
</evidence>
<dbReference type="InterPro" id="IPR008254">
    <property type="entry name" value="Flavodoxin/NO_synth"/>
</dbReference>
<name>A0A2K3CUX5_CHLRE</name>
<feature type="chain" id="PRO_5014446734" description="Methionine synthase reductase" evidence="14">
    <location>
        <begin position="30"/>
        <end position="1772"/>
    </location>
</feature>
<feature type="compositionally biased region" description="Low complexity" evidence="13">
    <location>
        <begin position="1048"/>
        <end position="1078"/>
    </location>
</feature>
<evidence type="ECO:0000259" key="15">
    <source>
        <dbReference type="PROSITE" id="PS50902"/>
    </source>
</evidence>
<dbReference type="InParanoid" id="A0A2K3CUX5"/>
<organism evidence="17 18">
    <name type="scientific">Chlamydomonas reinhardtii</name>
    <name type="common">Chlamydomonas smithii</name>
    <dbReference type="NCBI Taxonomy" id="3055"/>
    <lineage>
        <taxon>Eukaryota</taxon>
        <taxon>Viridiplantae</taxon>
        <taxon>Chlorophyta</taxon>
        <taxon>core chlorophytes</taxon>
        <taxon>Chlorophyceae</taxon>
        <taxon>CS clade</taxon>
        <taxon>Chlamydomonadales</taxon>
        <taxon>Chlamydomonadaceae</taxon>
        <taxon>Chlamydomonas</taxon>
    </lineage>
</organism>
<feature type="compositionally biased region" description="Basic and acidic residues" evidence="13">
    <location>
        <begin position="933"/>
        <end position="1047"/>
    </location>
</feature>
<evidence type="ECO:0000256" key="7">
    <source>
        <dbReference type="ARBA" id="ARBA00022827"/>
    </source>
</evidence>
<feature type="compositionally biased region" description="Low complexity" evidence="13">
    <location>
        <begin position="1214"/>
        <end position="1230"/>
    </location>
</feature>
<dbReference type="FunFam" id="3.40.50.80:FF:000001">
    <property type="entry name" value="NADPH--cytochrome P450 reductase 1"/>
    <property type="match status" value="1"/>
</dbReference>
<dbReference type="InterPro" id="IPR003097">
    <property type="entry name" value="CysJ-like_FAD-binding"/>
</dbReference>
<dbReference type="SUPFAM" id="SSF52218">
    <property type="entry name" value="Flavoproteins"/>
    <property type="match status" value="3"/>
</dbReference>
<feature type="compositionally biased region" description="Basic and acidic residues" evidence="13">
    <location>
        <begin position="1132"/>
        <end position="1147"/>
    </location>
</feature>
<dbReference type="SUPFAM" id="SSF52343">
    <property type="entry name" value="Ferredoxin reductase-like, C-terminal NADP-linked domain"/>
    <property type="match status" value="1"/>
</dbReference>
<dbReference type="InterPro" id="IPR039261">
    <property type="entry name" value="FNR_nucleotide-bd"/>
</dbReference>
<feature type="compositionally biased region" description="Low complexity" evidence="13">
    <location>
        <begin position="704"/>
        <end position="714"/>
    </location>
</feature>
<dbReference type="Gramene" id="PNW72074">
    <property type="protein sequence ID" value="PNW72074"/>
    <property type="gene ID" value="CHLRE_16g683550v5"/>
</dbReference>
<dbReference type="GO" id="GO:0005829">
    <property type="term" value="C:cytosol"/>
    <property type="evidence" value="ECO:0000318"/>
    <property type="project" value="GO_Central"/>
</dbReference>
<dbReference type="GO" id="GO:0010181">
    <property type="term" value="F:FMN binding"/>
    <property type="evidence" value="ECO:0000318"/>
    <property type="project" value="GO_Central"/>
</dbReference>
<dbReference type="PROSITE" id="PS51384">
    <property type="entry name" value="FAD_FR"/>
    <property type="match status" value="1"/>
</dbReference>
<sequence length="1772" mass="182052">MKIGVAVAGGFGALLLLTPLATFLLAASAQKRKTSPKGGDKAARKSETKESNDKAVPMNAGNAAPPSARAVAAAPAAAAATGGNAILARLKQQRAAPPPPAVAATAGAKPPLTFAFASQTGTGAEIARNLAAEAVEKGYKAQCMSLTELGYAALTSGRTPYLVIVASSTGDGDPPDNSGAFFVALRKKQEGKPLVGVKFTLLGLGDSNYTRFMYVSRAIKGRLLDLGAAEFYPCAEADEVDGIESVVDPWSEGLWTALAAETPAAAEQQPPAEVAAAAPAAAPVAAVSVAAPSASVPAPSTGATSSAATGGNAILARLRQQRAAPMEGGAATAAIEPSTTAAAASSAPAAAVAEAGVVVHVATAAAPPGKQDAATAAAPAPAAAAATGGNAILARLKQQRAAPPPPAVAATAGTKPPLTFAFASQTGTGAEIARNLAAEAVEKGYKAQCMSLTELGYAALTSGRTPYLVIVASSTGDGDPPDNSGAFFVALRKKQEGKPLVGVKFTLLGLGDSNYTRFMYVSRAIKGRLLDLGAAEFYPCAEADEVDGIESVVDPWSEGLWTALDADIAPQKDQAADQPPVAVTAGPSGPSRRSVEMMTGMSRTPAASAMPSKPSTPGPQTPTTPGTPSAVAATAPALVDAPSRSLVPETSAKSAVPKVEEAAVPVAATGGAAVLAKLRSGQPNADSAESLTVAAAAAAPEAAAKQENTAAKSAQPPAEPAKPPVTFAYASQTGTGEEIARNLAAEAIQRGYKAICAPLNELGFAAITPSRTPVLVVIASSTGDGDPPENATNFFVALRKKQDKPAPLAGVRYTLLGLGDSNYTRFMGAPRAIKSRLAELGAAEFYPCAEADEVDGIESVVDRWTAGIWAAIAAATAAGQDAMAAVSIDAPSATAAVKPAAVKVGPSESEIAAAAAAAAVAAEAAAKAAAEKEAAEKAAKEPAEKAATEAAEKEAAETAAKEAAEAAEKAAKEAAEKEAAEQAAKDAAEKEAAEKETAEKAAKEAAEKEAAEKEAAEQEAAEKAAKEAAEKEAAEKAAAEKAAKEAADMVAAEAATRAGAEATTAEEAATAATVSAAADAEELAEAEASAAALAAAAQHPERPSSTATSDDGGSLLPSSLLSVMEAGAAPGAHDHGLPTIKESRVFEEEPEPEAAAEAGAKEGKPSGLKVLPEAATEDGDDPLLSPRETEDGGDDMLLTPRGSVRGGGGRPDSRGSVASSTATGTTGTWRRSVDLKSKSHMVAEAARRRSLEKPARLQAKPLNVNFPKREENVVKRKDEKAYGLLLGLAPVGVDTKGAPALLPCRLRLLWEKDEKRTDGVLTREMLRPSREERHKLDPGGMYSPQQPFWAHISDARYETAFWSDRKVLHLELSIRGSNIAYSPGDAIGVLPANHPDLVANLCKRLNLNADRVFYISAPKDTSQAGDAASEAGEAAPATPAGRPATHIPSPCSIGYAFANCVDLTSPARKSLLRLLAEHAHDASEKRTLLFLSAKGGKDAYAHEIAEHQPSLLDLLVRFPSVTPPLDALLDALPPLAPRMYSITSSRRDSAKGPNRLSVALSVVRFKTRYGTRLGVASAWLDRLASPWTTEGISNPANPVWVPIYLRRSADFKPPADLSSPLIMVGPGTGVAPFRGFLQERRALIRENKPESVGEAVLFFGCRREDEDYIFKEELELMKAEGTLSALHVAFSRAQETKVYVQDLIKAQGEKVWGLLQAGGYLYVCGDGAAMAKDVHAALIAVAGTHGGLSEADATAFLQNLTRERRYVRDVWS</sequence>
<evidence type="ECO:0000256" key="14">
    <source>
        <dbReference type="SAM" id="SignalP"/>
    </source>
</evidence>
<dbReference type="Pfam" id="PF00175">
    <property type="entry name" value="NAD_binding_1"/>
    <property type="match status" value="1"/>
</dbReference>
<dbReference type="OrthoDB" id="1856718at2759"/>